<evidence type="ECO:0000313" key="2">
    <source>
        <dbReference type="EMBL" id="KAA8784274.1"/>
    </source>
</evidence>
<proteinExistence type="predicted"/>
<feature type="domain" description="DUF8042" evidence="1">
    <location>
        <begin position="424"/>
        <end position="537"/>
    </location>
</feature>
<dbReference type="InterPro" id="IPR058355">
    <property type="entry name" value="DUF8042"/>
</dbReference>
<evidence type="ECO:0000313" key="3">
    <source>
        <dbReference type="Proteomes" id="UP000323664"/>
    </source>
</evidence>
<gene>
    <name evidence="2" type="ORF">EC604_10465</name>
</gene>
<dbReference type="InterPro" id="IPR022605">
    <property type="entry name" value="DUF2920"/>
</dbReference>
<dbReference type="Pfam" id="PF26154">
    <property type="entry name" value="DUF8042"/>
    <property type="match status" value="1"/>
</dbReference>
<dbReference type="AlphaFoldDB" id="A0A5M9WRL4"/>
<reference evidence="2 3" key="1">
    <citation type="journal article" date="2019" name="J. Ind. Microbiol. Biotechnol.">
        <title>Paenibacillus amylolyticus 27C64 has a diverse set of carbohydrate-active enzymes and complete pectin deconstruction system.</title>
        <authorList>
            <person name="Keggi C."/>
            <person name="Doran-Peterson J."/>
        </authorList>
    </citation>
    <scope>NUCLEOTIDE SEQUENCE [LARGE SCALE GENOMIC DNA]</scope>
    <source>
        <strain evidence="2 3">27C64</strain>
    </source>
</reference>
<protein>
    <submittedName>
        <fullName evidence="2">DUF2920 family protein</fullName>
    </submittedName>
</protein>
<dbReference type="SUPFAM" id="SSF53474">
    <property type="entry name" value="alpha/beta-Hydrolases"/>
    <property type="match status" value="1"/>
</dbReference>
<accession>A0A5M9WRL4</accession>
<sequence>MRITKCLLIIMKTYFGGEKLGTVEYRVRPHADIELGFAREELDYYVTLPSAGVTEETGVILTIPGFGGLADSVYQSEKLNPYLAEKYKCIVVSMNYFGIYRSMETRLDNQFIGNMERIYGVPATYWDDISLDSDFYMKVGELLERKGITALDHRCQALMITAREEYQSFGFLPALDCLTVLGEVLRKYPLANKKKIIAYGSSYGGYIAMLCGKFAPDTFSVIIDNSGFSRSEMKYIAGRELLESDFAVTVNVKNKSFTLPLAYNNPWTIMDETSPHYFGDSHKQIRNLLLREHRVKSNTRYYIFHCEEDQIASVADKDKVATLLNMFNPISYKRVGKQDIDGVLFKTYAHAMNASLRKLFDHVAEQDGEYGLVKESIHNEFTMNKTNSYNCGNKNYVFNFNDDYTMNVTITDNIKTDYNLIGSFEMMPQLLDICDSIDEALNYVVVKVSNDEYRDVFGVMLDIIEAFTAINLQINAFSGFLSKNDLFPNSEKLKNGLLKVIEHFNNENWPLFNSQLTEQVVPSFLMWKNEMHTVFSPYLTH</sequence>
<dbReference type="Gene3D" id="3.40.50.1820">
    <property type="entry name" value="alpha/beta hydrolase"/>
    <property type="match status" value="1"/>
</dbReference>
<name>A0A5M9WRL4_PAEAM</name>
<dbReference type="EMBL" id="RIAS01000004">
    <property type="protein sequence ID" value="KAA8784274.1"/>
    <property type="molecule type" value="Genomic_DNA"/>
</dbReference>
<dbReference type="Pfam" id="PF11144">
    <property type="entry name" value="DUF2920"/>
    <property type="match status" value="1"/>
</dbReference>
<dbReference type="Proteomes" id="UP000323664">
    <property type="component" value="Unassembled WGS sequence"/>
</dbReference>
<dbReference type="InterPro" id="IPR029058">
    <property type="entry name" value="AB_hydrolase_fold"/>
</dbReference>
<organism evidence="2 3">
    <name type="scientific">Paenibacillus amylolyticus</name>
    <dbReference type="NCBI Taxonomy" id="1451"/>
    <lineage>
        <taxon>Bacteria</taxon>
        <taxon>Bacillati</taxon>
        <taxon>Bacillota</taxon>
        <taxon>Bacilli</taxon>
        <taxon>Bacillales</taxon>
        <taxon>Paenibacillaceae</taxon>
        <taxon>Paenibacillus</taxon>
    </lineage>
</organism>
<comment type="caution">
    <text evidence="2">The sequence shown here is derived from an EMBL/GenBank/DDBJ whole genome shotgun (WGS) entry which is preliminary data.</text>
</comment>
<evidence type="ECO:0000259" key="1">
    <source>
        <dbReference type="Pfam" id="PF26154"/>
    </source>
</evidence>